<name>A0A8K0IH59_COCNU</name>
<accession>A0A8K0IH59</accession>
<feature type="region of interest" description="Disordered" evidence="2">
    <location>
        <begin position="101"/>
        <end position="143"/>
    </location>
</feature>
<organism evidence="3 4">
    <name type="scientific">Cocos nucifera</name>
    <name type="common">Coconut palm</name>
    <dbReference type="NCBI Taxonomy" id="13894"/>
    <lineage>
        <taxon>Eukaryota</taxon>
        <taxon>Viridiplantae</taxon>
        <taxon>Streptophyta</taxon>
        <taxon>Embryophyta</taxon>
        <taxon>Tracheophyta</taxon>
        <taxon>Spermatophyta</taxon>
        <taxon>Magnoliopsida</taxon>
        <taxon>Liliopsida</taxon>
        <taxon>Arecaceae</taxon>
        <taxon>Arecoideae</taxon>
        <taxon>Cocoseae</taxon>
        <taxon>Attaleinae</taxon>
        <taxon>Cocos</taxon>
    </lineage>
</organism>
<evidence type="ECO:0000256" key="2">
    <source>
        <dbReference type="SAM" id="MobiDB-lite"/>
    </source>
</evidence>
<gene>
    <name evidence="3" type="ORF">COCNU_08G000710</name>
</gene>
<feature type="compositionally biased region" description="Polar residues" evidence="2">
    <location>
        <begin position="119"/>
        <end position="133"/>
    </location>
</feature>
<keyword evidence="4" id="KW-1185">Reference proteome</keyword>
<dbReference type="EMBL" id="CM017879">
    <property type="protein sequence ID" value="KAG1358625.1"/>
    <property type="molecule type" value="Genomic_DNA"/>
</dbReference>
<evidence type="ECO:0000313" key="4">
    <source>
        <dbReference type="Proteomes" id="UP000797356"/>
    </source>
</evidence>
<protein>
    <submittedName>
        <fullName evidence="3">Uncharacterized protein</fullName>
    </submittedName>
</protein>
<reference evidence="3" key="2">
    <citation type="submission" date="2019-07" db="EMBL/GenBank/DDBJ databases">
        <authorList>
            <person name="Yang Y."/>
            <person name="Bocs S."/>
            <person name="Baudouin L."/>
        </authorList>
    </citation>
    <scope>NUCLEOTIDE SEQUENCE</scope>
    <source>
        <tissue evidence="3">Spear leaf of Hainan Tall coconut</tissue>
    </source>
</reference>
<dbReference type="Proteomes" id="UP000797356">
    <property type="component" value="Chromosome 8"/>
</dbReference>
<feature type="coiled-coil region" evidence="1">
    <location>
        <begin position="190"/>
        <end position="242"/>
    </location>
</feature>
<comment type="caution">
    <text evidence="3">The sequence shown here is derived from an EMBL/GenBank/DDBJ whole genome shotgun (WGS) entry which is preliminary data.</text>
</comment>
<reference evidence="3" key="1">
    <citation type="journal article" date="2017" name="Gigascience">
        <title>The genome draft of coconut (Cocos nucifera).</title>
        <authorList>
            <person name="Xiao Y."/>
            <person name="Xu P."/>
            <person name="Fan H."/>
            <person name="Baudouin L."/>
            <person name="Xia W."/>
            <person name="Bocs S."/>
            <person name="Xu J."/>
            <person name="Li Q."/>
            <person name="Guo A."/>
            <person name="Zhou L."/>
            <person name="Li J."/>
            <person name="Wu Y."/>
            <person name="Ma Z."/>
            <person name="Armero A."/>
            <person name="Issali A.E."/>
            <person name="Liu N."/>
            <person name="Peng M."/>
            <person name="Yang Y."/>
        </authorList>
    </citation>
    <scope>NUCLEOTIDE SEQUENCE</scope>
    <source>
        <tissue evidence="3">Spear leaf of Hainan Tall coconut</tissue>
    </source>
</reference>
<keyword evidence="1" id="KW-0175">Coiled coil</keyword>
<sequence>MKKKKADTSVATAAEQANLLSVEGSSIDVPLVEAPTSIEKAVVALVAPAPTQDAPVEILPTIEEQDDDMVFVEAPTIPAKLTISRVPSMLEVGSEDKRPAATLFSSSPDWVSTPIERPLSQQQGKAPATSTGSGAPMESRTPSNSLGFVNIQIPATHDVSALDKGFRVYIDTCKKWLDRMAVVIAERDTIRECLQAISDKEKEMEEWEKKLEEENSHLKTLLESARANLESVNNDLDSVHSELGAVQSELASI</sequence>
<proteinExistence type="predicted"/>
<evidence type="ECO:0000256" key="1">
    <source>
        <dbReference type="SAM" id="Coils"/>
    </source>
</evidence>
<dbReference type="AlphaFoldDB" id="A0A8K0IH59"/>
<evidence type="ECO:0000313" key="3">
    <source>
        <dbReference type="EMBL" id="KAG1358625.1"/>
    </source>
</evidence>